<dbReference type="InterPro" id="IPR010987">
    <property type="entry name" value="Glutathione-S-Trfase_C-like"/>
</dbReference>
<dbReference type="InterPro" id="IPR050983">
    <property type="entry name" value="GST_Omega/HSP26"/>
</dbReference>
<dbReference type="AlphaFoldDB" id="A0AAE0MW96"/>
<name>A0AAE0MW96_9PEZI</name>
<reference evidence="5" key="1">
    <citation type="journal article" date="2023" name="Mol. Phylogenet. Evol.">
        <title>Genome-scale phylogeny and comparative genomics of the fungal order Sordariales.</title>
        <authorList>
            <person name="Hensen N."/>
            <person name="Bonometti L."/>
            <person name="Westerberg I."/>
            <person name="Brannstrom I.O."/>
            <person name="Guillou S."/>
            <person name="Cros-Aarteil S."/>
            <person name="Calhoun S."/>
            <person name="Haridas S."/>
            <person name="Kuo A."/>
            <person name="Mondo S."/>
            <person name="Pangilinan J."/>
            <person name="Riley R."/>
            <person name="LaButti K."/>
            <person name="Andreopoulos B."/>
            <person name="Lipzen A."/>
            <person name="Chen C."/>
            <person name="Yan M."/>
            <person name="Daum C."/>
            <person name="Ng V."/>
            <person name="Clum A."/>
            <person name="Steindorff A."/>
            <person name="Ohm R.A."/>
            <person name="Martin F."/>
            <person name="Silar P."/>
            <person name="Natvig D.O."/>
            <person name="Lalanne C."/>
            <person name="Gautier V."/>
            <person name="Ament-Velasquez S.L."/>
            <person name="Kruys A."/>
            <person name="Hutchinson M.I."/>
            <person name="Powell A.J."/>
            <person name="Barry K."/>
            <person name="Miller A.N."/>
            <person name="Grigoriev I.V."/>
            <person name="Debuchy R."/>
            <person name="Gladieux P."/>
            <person name="Hiltunen Thoren M."/>
            <person name="Johannesson H."/>
        </authorList>
    </citation>
    <scope>NUCLEOTIDE SEQUENCE</scope>
    <source>
        <strain evidence="5">CBS 560.94</strain>
    </source>
</reference>
<keyword evidence="6" id="KW-1185">Reference proteome</keyword>
<reference evidence="5" key="2">
    <citation type="submission" date="2023-06" db="EMBL/GenBank/DDBJ databases">
        <authorList>
            <consortium name="Lawrence Berkeley National Laboratory"/>
            <person name="Haridas S."/>
            <person name="Hensen N."/>
            <person name="Bonometti L."/>
            <person name="Westerberg I."/>
            <person name="Brannstrom I.O."/>
            <person name="Guillou S."/>
            <person name="Cros-Aarteil S."/>
            <person name="Calhoun S."/>
            <person name="Kuo A."/>
            <person name="Mondo S."/>
            <person name="Pangilinan J."/>
            <person name="Riley R."/>
            <person name="Labutti K."/>
            <person name="Andreopoulos B."/>
            <person name="Lipzen A."/>
            <person name="Chen C."/>
            <person name="Yanf M."/>
            <person name="Daum C."/>
            <person name="Ng V."/>
            <person name="Clum A."/>
            <person name="Steindorff A."/>
            <person name="Ohm R."/>
            <person name="Martin F."/>
            <person name="Silar P."/>
            <person name="Natvig D."/>
            <person name="Lalanne C."/>
            <person name="Gautier V."/>
            <person name="Ament-Velasquez S.L."/>
            <person name="Kruys A."/>
            <person name="Hutchinson M.I."/>
            <person name="Powell A.J."/>
            <person name="Barry K."/>
            <person name="Miller A.N."/>
            <person name="Grigoriev I.V."/>
            <person name="Debuchy R."/>
            <person name="Gladieux P."/>
            <person name="Thoren M.H."/>
            <person name="Johannesson H."/>
        </authorList>
    </citation>
    <scope>NUCLEOTIDE SEQUENCE</scope>
    <source>
        <strain evidence="5">CBS 560.94</strain>
    </source>
</reference>
<dbReference type="PROSITE" id="PS50404">
    <property type="entry name" value="GST_NTER"/>
    <property type="match status" value="1"/>
</dbReference>
<evidence type="ECO:0000313" key="5">
    <source>
        <dbReference type="EMBL" id="KAK3355250.1"/>
    </source>
</evidence>
<comment type="caution">
    <text evidence="5">The sequence shown here is derived from an EMBL/GenBank/DDBJ whole genome shotgun (WGS) entry which is preliminary data.</text>
</comment>
<dbReference type="CDD" id="cd00299">
    <property type="entry name" value="GST_C_family"/>
    <property type="match status" value="1"/>
</dbReference>
<dbReference type="Gene3D" id="3.40.30.10">
    <property type="entry name" value="Glutaredoxin"/>
    <property type="match status" value="1"/>
</dbReference>
<comment type="similarity">
    <text evidence="1">Belongs to the GST superfamily.</text>
</comment>
<dbReference type="GO" id="GO:0005737">
    <property type="term" value="C:cytoplasm"/>
    <property type="evidence" value="ECO:0007669"/>
    <property type="project" value="TreeGrafter"/>
</dbReference>
<dbReference type="PANTHER" id="PTHR43968:SF13">
    <property type="entry name" value="GLUTATHIONE TRANSFERASE OMEGA-1"/>
    <property type="match status" value="1"/>
</dbReference>
<organism evidence="5 6">
    <name type="scientific">Neurospora tetraspora</name>
    <dbReference type="NCBI Taxonomy" id="94610"/>
    <lineage>
        <taxon>Eukaryota</taxon>
        <taxon>Fungi</taxon>
        <taxon>Dikarya</taxon>
        <taxon>Ascomycota</taxon>
        <taxon>Pezizomycotina</taxon>
        <taxon>Sordariomycetes</taxon>
        <taxon>Sordariomycetidae</taxon>
        <taxon>Sordariales</taxon>
        <taxon>Sordariaceae</taxon>
        <taxon>Neurospora</taxon>
    </lineage>
</organism>
<dbReference type="SUPFAM" id="SSF52833">
    <property type="entry name" value="Thioredoxin-like"/>
    <property type="match status" value="1"/>
</dbReference>
<evidence type="ECO:0000256" key="2">
    <source>
        <dbReference type="SAM" id="MobiDB-lite"/>
    </source>
</evidence>
<gene>
    <name evidence="5" type="ORF">B0H65DRAFT_451338</name>
</gene>
<evidence type="ECO:0000313" key="6">
    <source>
        <dbReference type="Proteomes" id="UP001278500"/>
    </source>
</evidence>
<sequence length="354" mass="40002">MSLTLRSPTLSKLPQLTFTSSIRRSSPLVSLTSNRPLPIQIQHQRTMSSSSKPATVDTSLQGSPTGAAALFASSHSSPHPLKLYGGWFCPFVQRVWITLAEKNIPHQYIEINPYHKAPEFLALNPRGLVPTLAVPTSTDPKTGKVKEAKPLYESLVLCEYLDEAYSDPSQYGERLLPQDDDAYERARCRLWIDHISSRIVPAFYRFIQHTPDKPYTIEEIRAEFHGHLKSFAKEMMLSSSSSSSEGSKSAGPFFLGDKFSLVDIMLAPWAKRLFLIDHYKPGGVGIPPAGQRGSEEDEEIWKRWEEWYEAVTERESVKKTWSEDEQYVEAYKRYAEDTTQSEVGKATRSGRSLP</sequence>
<feature type="domain" description="GST N-terminal" evidence="3">
    <location>
        <begin position="79"/>
        <end position="169"/>
    </location>
</feature>
<dbReference type="Gene3D" id="1.20.1050.10">
    <property type="match status" value="1"/>
</dbReference>
<dbReference type="SFLD" id="SFLDS00019">
    <property type="entry name" value="Glutathione_Transferase_(cytos"/>
    <property type="match status" value="1"/>
</dbReference>
<dbReference type="InterPro" id="IPR004045">
    <property type="entry name" value="Glutathione_S-Trfase_N"/>
</dbReference>
<dbReference type="Proteomes" id="UP001278500">
    <property type="component" value="Unassembled WGS sequence"/>
</dbReference>
<dbReference type="EMBL" id="JAUEPP010000001">
    <property type="protein sequence ID" value="KAK3355250.1"/>
    <property type="molecule type" value="Genomic_DNA"/>
</dbReference>
<evidence type="ECO:0000259" key="3">
    <source>
        <dbReference type="PROSITE" id="PS50404"/>
    </source>
</evidence>
<feature type="region of interest" description="Disordered" evidence="2">
    <location>
        <begin position="41"/>
        <end position="60"/>
    </location>
</feature>
<dbReference type="PROSITE" id="PS50405">
    <property type="entry name" value="GST_CTER"/>
    <property type="match status" value="1"/>
</dbReference>
<evidence type="ECO:0000259" key="4">
    <source>
        <dbReference type="PROSITE" id="PS50405"/>
    </source>
</evidence>
<dbReference type="GeneID" id="87863201"/>
<dbReference type="SUPFAM" id="SSF47616">
    <property type="entry name" value="GST C-terminal domain-like"/>
    <property type="match status" value="1"/>
</dbReference>
<feature type="domain" description="GST C-terminal" evidence="4">
    <location>
        <begin position="181"/>
        <end position="334"/>
    </location>
</feature>
<dbReference type="Pfam" id="PF13409">
    <property type="entry name" value="GST_N_2"/>
    <property type="match status" value="1"/>
</dbReference>
<dbReference type="SFLD" id="SFLDG00358">
    <property type="entry name" value="Main_(cytGST)"/>
    <property type="match status" value="1"/>
</dbReference>
<accession>A0AAE0MW96</accession>
<dbReference type="InterPro" id="IPR040079">
    <property type="entry name" value="Glutathione_S-Trfase"/>
</dbReference>
<dbReference type="RefSeq" id="XP_062686628.1">
    <property type="nucleotide sequence ID" value="XM_062826047.1"/>
</dbReference>
<dbReference type="Pfam" id="PF13410">
    <property type="entry name" value="GST_C_2"/>
    <property type="match status" value="1"/>
</dbReference>
<protein>
    <submittedName>
        <fullName evidence="5">Glutathione S-transferase</fullName>
    </submittedName>
</protein>
<dbReference type="InterPro" id="IPR036249">
    <property type="entry name" value="Thioredoxin-like_sf"/>
</dbReference>
<dbReference type="PANTHER" id="PTHR43968">
    <property type="match status" value="1"/>
</dbReference>
<proteinExistence type="inferred from homology"/>
<dbReference type="InterPro" id="IPR036282">
    <property type="entry name" value="Glutathione-S-Trfase_C_sf"/>
</dbReference>
<evidence type="ECO:0000256" key="1">
    <source>
        <dbReference type="ARBA" id="ARBA00007409"/>
    </source>
</evidence>